<evidence type="ECO:0000313" key="3">
    <source>
        <dbReference type="Proteomes" id="UP001499951"/>
    </source>
</evidence>
<sequence>MQPREDHFGNGFLAALAFAARFEIQRIGKAAVLLEQLLHHGLFDQRSGTHLFGRDRHDGLYGNNGLGDLRLNLGDDGRRRFELFRVRTIRSGRPDSRAYSCEHDGQRTDEDAIGPA</sequence>
<organism evidence="2 3">
    <name type="scientific">Rhizomicrobium electricum</name>
    <dbReference type="NCBI Taxonomy" id="480070"/>
    <lineage>
        <taxon>Bacteria</taxon>
        <taxon>Pseudomonadati</taxon>
        <taxon>Pseudomonadota</taxon>
        <taxon>Alphaproteobacteria</taxon>
        <taxon>Micropepsales</taxon>
        <taxon>Micropepsaceae</taxon>
        <taxon>Rhizomicrobium</taxon>
    </lineage>
</organism>
<evidence type="ECO:0000256" key="1">
    <source>
        <dbReference type="SAM" id="MobiDB-lite"/>
    </source>
</evidence>
<name>A0ABP3NY85_9PROT</name>
<gene>
    <name evidence="2" type="ORF">GCM10008942_00940</name>
</gene>
<comment type="caution">
    <text evidence="2">The sequence shown here is derived from an EMBL/GenBank/DDBJ whole genome shotgun (WGS) entry which is preliminary data.</text>
</comment>
<dbReference type="EMBL" id="BAAADD010000001">
    <property type="protein sequence ID" value="GAA0556281.1"/>
    <property type="molecule type" value="Genomic_DNA"/>
</dbReference>
<feature type="region of interest" description="Disordered" evidence="1">
    <location>
        <begin position="93"/>
        <end position="116"/>
    </location>
</feature>
<accession>A0ABP3NY85</accession>
<evidence type="ECO:0000313" key="2">
    <source>
        <dbReference type="EMBL" id="GAA0556281.1"/>
    </source>
</evidence>
<proteinExistence type="predicted"/>
<protein>
    <submittedName>
        <fullName evidence="2">Uncharacterized protein</fullName>
    </submittedName>
</protein>
<reference evidence="3" key="1">
    <citation type="journal article" date="2019" name="Int. J. Syst. Evol. Microbiol.">
        <title>The Global Catalogue of Microorganisms (GCM) 10K type strain sequencing project: providing services to taxonomists for standard genome sequencing and annotation.</title>
        <authorList>
            <consortium name="The Broad Institute Genomics Platform"/>
            <consortium name="The Broad Institute Genome Sequencing Center for Infectious Disease"/>
            <person name="Wu L."/>
            <person name="Ma J."/>
        </authorList>
    </citation>
    <scope>NUCLEOTIDE SEQUENCE [LARGE SCALE GENOMIC DNA]</scope>
    <source>
        <strain evidence="3">JCM 15089</strain>
    </source>
</reference>
<dbReference type="Proteomes" id="UP001499951">
    <property type="component" value="Unassembled WGS sequence"/>
</dbReference>
<keyword evidence="3" id="KW-1185">Reference proteome</keyword>
<feature type="compositionally biased region" description="Basic and acidic residues" evidence="1">
    <location>
        <begin position="93"/>
        <end position="110"/>
    </location>
</feature>